<evidence type="ECO:0000256" key="5">
    <source>
        <dbReference type="RuleBase" id="RU004973"/>
    </source>
</evidence>
<evidence type="ECO:0000256" key="2">
    <source>
        <dbReference type="ARBA" id="ARBA00022475"/>
    </source>
</evidence>
<feature type="domain" description="G protein gamma" evidence="6">
    <location>
        <begin position="25"/>
        <end position="90"/>
    </location>
</feature>
<accession>A0ABQ9V4U0</accession>
<comment type="caution">
    <text evidence="7">The sequence shown here is derived from an EMBL/GenBank/DDBJ whole genome shotgun (WGS) entry which is preliminary data.</text>
</comment>
<comment type="subunit">
    <text evidence="5">G proteins are composed of 3 units; alpha, beta and gamma.</text>
</comment>
<dbReference type="CDD" id="cd00068">
    <property type="entry name" value="GGL"/>
    <property type="match status" value="1"/>
</dbReference>
<evidence type="ECO:0000259" key="6">
    <source>
        <dbReference type="PROSITE" id="PS50058"/>
    </source>
</evidence>
<comment type="similarity">
    <text evidence="1 5">Belongs to the G protein gamma family.</text>
</comment>
<keyword evidence="8" id="KW-1185">Reference proteome</keyword>
<sequence length="90" mass="9915">MTCQPTAHNQPTHEFRLSLPYTVPGSCSAAAIKKVVQQLQLEARLNHVKLSQAATDLKQFSLQNAQHDPLLTGISSSTNPFRPQKVCSFL</sequence>
<organism evidence="7 8">
    <name type="scientific">Saguinus oedipus</name>
    <name type="common">Cotton-top tamarin</name>
    <name type="synonym">Oedipomidas oedipus</name>
    <dbReference type="NCBI Taxonomy" id="9490"/>
    <lineage>
        <taxon>Eukaryota</taxon>
        <taxon>Metazoa</taxon>
        <taxon>Chordata</taxon>
        <taxon>Craniata</taxon>
        <taxon>Vertebrata</taxon>
        <taxon>Euteleostomi</taxon>
        <taxon>Mammalia</taxon>
        <taxon>Eutheria</taxon>
        <taxon>Euarchontoglires</taxon>
        <taxon>Primates</taxon>
        <taxon>Haplorrhini</taxon>
        <taxon>Platyrrhini</taxon>
        <taxon>Cebidae</taxon>
        <taxon>Callitrichinae</taxon>
        <taxon>Saguinus</taxon>
    </lineage>
</organism>
<dbReference type="PANTHER" id="PTHR13809">
    <property type="entry name" value="GUANINE NUCLEOTIDE-BINDING PROTEIN GAMMA SUBUNIT"/>
    <property type="match status" value="1"/>
</dbReference>
<keyword evidence="4 5" id="KW-0807">Transducer</keyword>
<keyword evidence="2 5" id="KW-1003">Cell membrane</keyword>
<comment type="function">
    <text evidence="5">Guanine nucleotide-binding proteins (G proteins) are involved as a modulator or transducer in various transmembrane signaling systems. The beta and gamma chains are required for the GTPase activity, for replacement of GDP by GTP, and for G protein-effector interaction.</text>
</comment>
<evidence type="ECO:0000256" key="4">
    <source>
        <dbReference type="ARBA" id="ARBA00023224"/>
    </source>
</evidence>
<evidence type="ECO:0000313" key="8">
    <source>
        <dbReference type="Proteomes" id="UP001266305"/>
    </source>
</evidence>
<evidence type="ECO:0000256" key="1">
    <source>
        <dbReference type="ARBA" id="ARBA00007431"/>
    </source>
</evidence>
<dbReference type="Gene3D" id="4.10.260.10">
    <property type="entry name" value="Transducin (heterotrimeric G protein), gamma chain"/>
    <property type="match status" value="1"/>
</dbReference>
<evidence type="ECO:0000313" key="7">
    <source>
        <dbReference type="EMBL" id="KAK2104247.1"/>
    </source>
</evidence>
<dbReference type="SMART" id="SM00224">
    <property type="entry name" value="GGL"/>
    <property type="match status" value="1"/>
</dbReference>
<gene>
    <name evidence="7" type="primary">GNG5_2</name>
    <name evidence="7" type="ORF">P7K49_018103</name>
</gene>
<name>A0ABQ9V4U0_SAGOE</name>
<dbReference type="InterPro" id="IPR001770">
    <property type="entry name" value="G-protein_gamma"/>
</dbReference>
<dbReference type="PROSITE" id="PS50058">
    <property type="entry name" value="G_PROTEIN_GAMMA"/>
    <property type="match status" value="1"/>
</dbReference>
<keyword evidence="5" id="KW-0449">Lipoprotein</keyword>
<comment type="subcellular location">
    <subcellularLocation>
        <location evidence="5">Cell membrane</location>
        <topology evidence="5">Lipid-anchor</topology>
        <orientation evidence="5">Cytoplasmic side</orientation>
    </subcellularLocation>
</comment>
<reference evidence="7 8" key="1">
    <citation type="submission" date="2023-05" db="EMBL/GenBank/DDBJ databases">
        <title>B98-5 Cell Line De Novo Hybrid Assembly: An Optical Mapping Approach.</title>
        <authorList>
            <person name="Kananen K."/>
            <person name="Auerbach J.A."/>
            <person name="Kautto E."/>
            <person name="Blachly J.S."/>
        </authorList>
    </citation>
    <scope>NUCLEOTIDE SEQUENCE [LARGE SCALE GENOMIC DNA]</scope>
    <source>
        <strain evidence="7">B95-8</strain>
        <tissue evidence="7">Cell line</tissue>
    </source>
</reference>
<dbReference type="EMBL" id="JASSZA010000008">
    <property type="protein sequence ID" value="KAK2104247.1"/>
    <property type="molecule type" value="Genomic_DNA"/>
</dbReference>
<dbReference type="SUPFAM" id="SSF48670">
    <property type="entry name" value="Transducin (heterotrimeric G protein), gamma chain"/>
    <property type="match status" value="1"/>
</dbReference>
<dbReference type="InterPro" id="IPR036284">
    <property type="entry name" value="GGL_sf"/>
</dbReference>
<evidence type="ECO:0000256" key="3">
    <source>
        <dbReference type="ARBA" id="ARBA00023136"/>
    </source>
</evidence>
<dbReference type="Proteomes" id="UP001266305">
    <property type="component" value="Unassembled WGS sequence"/>
</dbReference>
<dbReference type="PRINTS" id="PR00321">
    <property type="entry name" value="GPROTEING"/>
</dbReference>
<protein>
    <recommendedName>
        <fullName evidence="5">Guanine nucleotide-binding protein subunit gamma</fullName>
    </recommendedName>
</protein>
<dbReference type="Pfam" id="PF00631">
    <property type="entry name" value="G-gamma"/>
    <property type="match status" value="1"/>
</dbReference>
<dbReference type="SMART" id="SM01224">
    <property type="entry name" value="G_gamma"/>
    <property type="match status" value="1"/>
</dbReference>
<keyword evidence="3 5" id="KW-0472">Membrane</keyword>
<proteinExistence type="inferred from homology"/>
<dbReference type="InterPro" id="IPR015898">
    <property type="entry name" value="G-protein_gamma-like_dom"/>
</dbReference>